<dbReference type="STRING" id="5888.A0CX01"/>
<name>A0CX01_PARTE</name>
<protein>
    <recommendedName>
        <fullName evidence="13">Radial spoke protein 3</fullName>
    </recommendedName>
</protein>
<feature type="region of interest" description="Disordered" evidence="10">
    <location>
        <begin position="353"/>
        <end position="402"/>
    </location>
</feature>
<dbReference type="OrthoDB" id="313308at2759"/>
<reference evidence="11 12" key="1">
    <citation type="journal article" date="2006" name="Nature">
        <title>Global trends of whole-genome duplications revealed by the ciliate Paramecium tetraurelia.</title>
        <authorList>
            <consortium name="Genoscope"/>
            <person name="Aury J.-M."/>
            <person name="Jaillon O."/>
            <person name="Duret L."/>
            <person name="Noel B."/>
            <person name="Jubin C."/>
            <person name="Porcel B.M."/>
            <person name="Segurens B."/>
            <person name="Daubin V."/>
            <person name="Anthouard V."/>
            <person name="Aiach N."/>
            <person name="Arnaiz O."/>
            <person name="Billaut A."/>
            <person name="Beisson J."/>
            <person name="Blanc I."/>
            <person name="Bouhouche K."/>
            <person name="Camara F."/>
            <person name="Duharcourt S."/>
            <person name="Guigo R."/>
            <person name="Gogendeau D."/>
            <person name="Katinka M."/>
            <person name="Keller A.-M."/>
            <person name="Kissmehl R."/>
            <person name="Klotz C."/>
            <person name="Koll F."/>
            <person name="Le Moue A."/>
            <person name="Lepere C."/>
            <person name="Malinsky S."/>
            <person name="Nowacki M."/>
            <person name="Nowak J.K."/>
            <person name="Plattner H."/>
            <person name="Poulain J."/>
            <person name="Ruiz F."/>
            <person name="Serrano V."/>
            <person name="Zagulski M."/>
            <person name="Dessen P."/>
            <person name="Betermier M."/>
            <person name="Weissenbach J."/>
            <person name="Scarpelli C."/>
            <person name="Schachter V."/>
            <person name="Sperling L."/>
            <person name="Meyer E."/>
            <person name="Cohen J."/>
            <person name="Wincker P."/>
        </authorList>
    </citation>
    <scope>NUCLEOTIDE SEQUENCE [LARGE SCALE GENOMIC DNA]</scope>
    <source>
        <strain evidence="11 12">Stock d4-2</strain>
    </source>
</reference>
<proteinExistence type="inferred from homology"/>
<dbReference type="RefSeq" id="XP_001442715.1">
    <property type="nucleotide sequence ID" value="XM_001442678.1"/>
</dbReference>
<feature type="coiled-coil region" evidence="9">
    <location>
        <begin position="195"/>
        <end position="244"/>
    </location>
</feature>
<comment type="similarity">
    <text evidence="2">Belongs to the flagellar radial spoke RSP3 family.</text>
</comment>
<dbReference type="eggNOG" id="ENOG502QQSZ">
    <property type="taxonomic scope" value="Eukaryota"/>
</dbReference>
<evidence type="ECO:0000313" key="11">
    <source>
        <dbReference type="EMBL" id="CAK75318.1"/>
    </source>
</evidence>
<organism evidence="11 12">
    <name type="scientific">Paramecium tetraurelia</name>
    <dbReference type="NCBI Taxonomy" id="5888"/>
    <lineage>
        <taxon>Eukaryota</taxon>
        <taxon>Sar</taxon>
        <taxon>Alveolata</taxon>
        <taxon>Ciliophora</taxon>
        <taxon>Intramacronucleata</taxon>
        <taxon>Oligohymenophorea</taxon>
        <taxon>Peniculida</taxon>
        <taxon>Parameciidae</taxon>
        <taxon>Paramecium</taxon>
    </lineage>
</organism>
<dbReference type="AlphaFoldDB" id="A0CX01"/>
<keyword evidence="4" id="KW-0597">Phosphoprotein</keyword>
<evidence type="ECO:0000256" key="6">
    <source>
        <dbReference type="ARBA" id="ARBA00023069"/>
    </source>
</evidence>
<keyword evidence="6" id="KW-0969">Cilium</keyword>
<evidence type="ECO:0000256" key="3">
    <source>
        <dbReference type="ARBA" id="ARBA00022490"/>
    </source>
</evidence>
<dbReference type="KEGG" id="ptm:GSPATT00001521001"/>
<evidence type="ECO:0000256" key="2">
    <source>
        <dbReference type="ARBA" id="ARBA00006737"/>
    </source>
</evidence>
<feature type="compositionally biased region" description="Low complexity" evidence="10">
    <location>
        <begin position="88"/>
        <end position="98"/>
    </location>
</feature>
<evidence type="ECO:0000256" key="10">
    <source>
        <dbReference type="SAM" id="MobiDB-lite"/>
    </source>
</evidence>
<dbReference type="EMBL" id="CT868207">
    <property type="protein sequence ID" value="CAK75318.1"/>
    <property type="molecule type" value="Genomic_DNA"/>
</dbReference>
<dbReference type="InParanoid" id="A0CX01"/>
<evidence type="ECO:0008006" key="13">
    <source>
        <dbReference type="Google" id="ProtNLM"/>
    </source>
</evidence>
<evidence type="ECO:0000256" key="7">
    <source>
        <dbReference type="ARBA" id="ARBA00023212"/>
    </source>
</evidence>
<dbReference type="PANTHER" id="PTHR21648">
    <property type="entry name" value="FLAGELLAR RADIAL SPOKE PROTEIN 3"/>
    <property type="match status" value="1"/>
</dbReference>
<feature type="region of interest" description="Disordered" evidence="10">
    <location>
        <begin position="85"/>
        <end position="107"/>
    </location>
</feature>
<gene>
    <name evidence="11" type="ORF">GSPATT00001521001</name>
</gene>
<dbReference type="GO" id="GO:0005929">
    <property type="term" value="C:cilium"/>
    <property type="evidence" value="ECO:0000318"/>
    <property type="project" value="GO_Central"/>
</dbReference>
<evidence type="ECO:0000256" key="9">
    <source>
        <dbReference type="SAM" id="Coils"/>
    </source>
</evidence>
<evidence type="ECO:0000313" key="12">
    <source>
        <dbReference type="Proteomes" id="UP000000600"/>
    </source>
</evidence>
<evidence type="ECO:0000256" key="4">
    <source>
        <dbReference type="ARBA" id="ARBA00022553"/>
    </source>
</evidence>
<feature type="compositionally biased region" description="Basic and acidic residues" evidence="10">
    <location>
        <begin position="353"/>
        <end position="384"/>
    </location>
</feature>
<dbReference type="GeneID" id="5028500"/>
<keyword evidence="5" id="KW-0282">Flagellum</keyword>
<evidence type="ECO:0000256" key="1">
    <source>
        <dbReference type="ARBA" id="ARBA00004611"/>
    </source>
</evidence>
<dbReference type="Pfam" id="PF06098">
    <property type="entry name" value="Radial_spoke_3"/>
    <property type="match status" value="1"/>
</dbReference>
<sequence>MAQALAAENYEFKAAPEVVKPKTKYRPQVIQQSDDQKDRFRFKFILSSLLGCNIMFDKRVIRGNTYASVQTQGDKKLMTLKSFKKPTQKAQAPQAQTTYLHPQTPRPFQNRVNIDIQTDEYLEILTDKPPEQEMDAQTDYYIDKPPDRLFVPKKNGIDKETQIWEGDLFDFDQEVEPILQVLMNKILEQSRMEVLEEEEIKLMKLQQKQHEKQKADVFSNMQRLEAVQQRLDQEEARRKLQYETFLKIQKQSHQKIICRTLSKSLIGPLKQNTFKKLQDLGVYRDPLETALLSEYLPWMYSNILTDLIDEDGNKSSFNNMLFDVEDSLTNAHANSILRRKQFIENHYEEIARKKREKEEMKRQEEERRLKEIEDQRLAEEEQARQLEQQALEQQENQQQVQQ</sequence>
<dbReference type="OMA" id="QHAREFM"/>
<dbReference type="PANTHER" id="PTHR21648:SF0">
    <property type="entry name" value="RADIAL SPOKE HEAD PROTEIN 3 HOMOLOG"/>
    <property type="match status" value="1"/>
</dbReference>
<accession>A0CX01</accession>
<dbReference type="InterPro" id="IPR009290">
    <property type="entry name" value="Radial_spoke_3"/>
</dbReference>
<dbReference type="HOGENOM" id="CLU_036980_0_0_1"/>
<keyword evidence="8" id="KW-0966">Cell projection</keyword>
<keyword evidence="9" id="KW-0175">Coiled coil</keyword>
<feature type="compositionally biased region" description="Low complexity" evidence="10">
    <location>
        <begin position="385"/>
        <end position="402"/>
    </location>
</feature>
<keyword evidence="7" id="KW-0206">Cytoskeleton</keyword>
<keyword evidence="3" id="KW-0963">Cytoplasm</keyword>
<comment type="subcellular location">
    <subcellularLocation>
        <location evidence="1">Cytoplasm</location>
        <location evidence="1">Cytoskeleton</location>
        <location evidence="1">Flagellum axoneme</location>
    </subcellularLocation>
</comment>
<evidence type="ECO:0000256" key="8">
    <source>
        <dbReference type="ARBA" id="ARBA00023273"/>
    </source>
</evidence>
<dbReference type="Proteomes" id="UP000000600">
    <property type="component" value="Unassembled WGS sequence"/>
</dbReference>
<keyword evidence="12" id="KW-1185">Reference proteome</keyword>
<evidence type="ECO:0000256" key="5">
    <source>
        <dbReference type="ARBA" id="ARBA00022846"/>
    </source>
</evidence>